<evidence type="ECO:0000313" key="3">
    <source>
        <dbReference type="Proteomes" id="UP000426027"/>
    </source>
</evidence>
<keyword evidence="3" id="KW-1185">Reference proteome</keyword>
<proteinExistence type="predicted"/>
<dbReference type="AlphaFoldDB" id="A0A6I6GSA0"/>
<feature type="domain" description="VOC" evidence="1">
    <location>
        <begin position="4"/>
        <end position="126"/>
    </location>
</feature>
<dbReference type="PROSITE" id="PS51819">
    <property type="entry name" value="VOC"/>
    <property type="match status" value="1"/>
</dbReference>
<dbReference type="RefSeq" id="WP_157480405.1">
    <property type="nucleotide sequence ID" value="NZ_CP046566.1"/>
</dbReference>
<name>A0A6I6GSA0_9BACT</name>
<dbReference type="InterPro" id="IPR037523">
    <property type="entry name" value="VOC_core"/>
</dbReference>
<reference evidence="2 3" key="1">
    <citation type="submission" date="2019-11" db="EMBL/GenBank/DDBJ databases">
        <authorList>
            <person name="Im W.T."/>
        </authorList>
    </citation>
    <scope>NUCLEOTIDE SEQUENCE [LARGE SCALE GENOMIC DNA]</scope>
    <source>
        <strain evidence="2 3">SB-02</strain>
    </source>
</reference>
<dbReference type="EMBL" id="CP046566">
    <property type="protein sequence ID" value="QGW29842.1"/>
    <property type="molecule type" value="Genomic_DNA"/>
</dbReference>
<evidence type="ECO:0000259" key="1">
    <source>
        <dbReference type="PROSITE" id="PS51819"/>
    </source>
</evidence>
<accession>A0A6I6GSA0</accession>
<dbReference type="Proteomes" id="UP000426027">
    <property type="component" value="Chromosome"/>
</dbReference>
<organism evidence="2 3">
    <name type="scientific">Phnomibacter ginsenosidimutans</name>
    <dbReference type="NCBI Taxonomy" id="2676868"/>
    <lineage>
        <taxon>Bacteria</taxon>
        <taxon>Pseudomonadati</taxon>
        <taxon>Bacteroidota</taxon>
        <taxon>Chitinophagia</taxon>
        <taxon>Chitinophagales</taxon>
        <taxon>Chitinophagaceae</taxon>
        <taxon>Phnomibacter</taxon>
    </lineage>
</organism>
<dbReference type="CDD" id="cd07247">
    <property type="entry name" value="SgaA_N_like"/>
    <property type="match status" value="1"/>
</dbReference>
<dbReference type="PANTHER" id="PTHR33993">
    <property type="entry name" value="GLYOXALASE-RELATED"/>
    <property type="match status" value="1"/>
</dbReference>
<dbReference type="PANTHER" id="PTHR33993:SF2">
    <property type="entry name" value="VOC DOMAIN-CONTAINING PROTEIN"/>
    <property type="match status" value="1"/>
</dbReference>
<dbReference type="KEGG" id="fls:GLV81_18485"/>
<dbReference type="InterPro" id="IPR052164">
    <property type="entry name" value="Anthracycline_SecMetBiosynth"/>
</dbReference>
<dbReference type="SUPFAM" id="SSF54593">
    <property type="entry name" value="Glyoxalase/Bleomycin resistance protein/Dihydroxybiphenyl dioxygenase"/>
    <property type="match status" value="1"/>
</dbReference>
<protein>
    <submittedName>
        <fullName evidence="2">VOC family protein</fullName>
    </submittedName>
</protein>
<gene>
    <name evidence="2" type="ORF">GLV81_18485</name>
</gene>
<sequence>MKNAISWFEIPASNLDRAQLFYETILQTKLVDMNMPGMPMRMFPVDDPMDPHAVSGALVHAPGFHEPAAIGSMVYLNANPDVQLVLDRVAAAGGSIVVPKTLISEEIGHMAVLIDSEGNRVALHSVPAGMAL</sequence>
<evidence type="ECO:0000313" key="2">
    <source>
        <dbReference type="EMBL" id="QGW29842.1"/>
    </source>
</evidence>
<dbReference type="InterPro" id="IPR029068">
    <property type="entry name" value="Glyas_Bleomycin-R_OHBP_Dase"/>
</dbReference>
<dbReference type="Gene3D" id="3.10.180.10">
    <property type="entry name" value="2,3-Dihydroxybiphenyl 1,2-Dioxygenase, domain 1"/>
    <property type="match status" value="1"/>
</dbReference>